<evidence type="ECO:0000313" key="1">
    <source>
        <dbReference type="EMBL" id="BAX57218.1"/>
    </source>
</evidence>
<protein>
    <submittedName>
        <fullName evidence="1">Uncharacterized protein</fullName>
    </submittedName>
</protein>
<reference evidence="1 2" key="1">
    <citation type="journal article" date="2017" name="Genome Announc.">
        <title>Complete Genome Sequence of Burkholderia stabilis FERMP-21014.</title>
        <authorList>
            <person name="Konishi K."/>
            <person name="Kumagai T."/>
            <person name="Sakasegawa S."/>
            <person name="Tamura T."/>
        </authorList>
    </citation>
    <scope>NUCLEOTIDE SEQUENCE [LARGE SCALE GENOMIC DNA]</scope>
    <source>
        <strain evidence="1 2">FERMP-21014</strain>
    </source>
</reference>
<accession>A0A1Y1BFW2</accession>
<evidence type="ECO:0000313" key="2">
    <source>
        <dbReference type="Proteomes" id="UP000218432"/>
    </source>
</evidence>
<dbReference type="EMBL" id="AP018111">
    <property type="protein sequence ID" value="BAX57218.1"/>
    <property type="molecule type" value="Genomic_DNA"/>
</dbReference>
<dbReference type="Proteomes" id="UP000218432">
    <property type="component" value="Chromosome 1"/>
</dbReference>
<gene>
    <name evidence="1" type="ORF">BSFP_000040</name>
</gene>
<name>A0A1Y1BFW2_9BURK</name>
<sequence>MAERTIEQMRTERDVLAYTFAALCETQPEDARKIMARVEAIEVELAEQTKREGRE</sequence>
<proteinExistence type="predicted"/>
<dbReference type="AlphaFoldDB" id="A0A1Y1BFW2"/>
<organism evidence="1 2">
    <name type="scientific">Burkholderia stabilis</name>
    <dbReference type="NCBI Taxonomy" id="95485"/>
    <lineage>
        <taxon>Bacteria</taxon>
        <taxon>Pseudomonadati</taxon>
        <taxon>Pseudomonadota</taxon>
        <taxon>Betaproteobacteria</taxon>
        <taxon>Burkholderiales</taxon>
        <taxon>Burkholderiaceae</taxon>
        <taxon>Burkholderia</taxon>
        <taxon>Burkholderia cepacia complex</taxon>
    </lineage>
</organism>